<feature type="transmembrane region" description="Helical" evidence="1">
    <location>
        <begin position="73"/>
        <end position="96"/>
    </location>
</feature>
<reference evidence="3" key="1">
    <citation type="journal article" date="2019" name="Int. J. Syst. Evol. Microbiol.">
        <title>The Global Catalogue of Microorganisms (GCM) 10K type strain sequencing project: providing services to taxonomists for standard genome sequencing and annotation.</title>
        <authorList>
            <consortium name="The Broad Institute Genomics Platform"/>
            <consortium name="The Broad Institute Genome Sequencing Center for Infectious Disease"/>
            <person name="Wu L."/>
            <person name="Ma J."/>
        </authorList>
    </citation>
    <scope>NUCLEOTIDE SEQUENCE [LARGE SCALE GENOMIC DNA]</scope>
    <source>
        <strain evidence="3">CGMCC 4.7106</strain>
    </source>
</reference>
<dbReference type="RefSeq" id="WP_219545592.1">
    <property type="nucleotide sequence ID" value="NZ_JAHKRN010000017.1"/>
</dbReference>
<accession>A0ABW1C7J9</accession>
<evidence type="ECO:0000313" key="2">
    <source>
        <dbReference type="EMBL" id="MFC5820750.1"/>
    </source>
</evidence>
<comment type="caution">
    <text evidence="2">The sequence shown here is derived from an EMBL/GenBank/DDBJ whole genome shotgun (WGS) entry which is preliminary data.</text>
</comment>
<keyword evidence="1" id="KW-0812">Transmembrane</keyword>
<organism evidence="2 3">
    <name type="scientific">Nonomuraea harbinensis</name>
    <dbReference type="NCBI Taxonomy" id="1286938"/>
    <lineage>
        <taxon>Bacteria</taxon>
        <taxon>Bacillati</taxon>
        <taxon>Actinomycetota</taxon>
        <taxon>Actinomycetes</taxon>
        <taxon>Streptosporangiales</taxon>
        <taxon>Streptosporangiaceae</taxon>
        <taxon>Nonomuraea</taxon>
    </lineage>
</organism>
<protein>
    <recommendedName>
        <fullName evidence="4">DUF304 domain-containing protein</fullName>
    </recommendedName>
</protein>
<keyword evidence="3" id="KW-1185">Reference proteome</keyword>
<feature type="transmembrane region" description="Helical" evidence="1">
    <location>
        <begin position="47"/>
        <end position="67"/>
    </location>
</feature>
<sequence>MRVLRRIAGFDAKGMASLALWVARRRDGVPPGALAVSYSRAQSATMILLLVMMAVEVVVVEVVLRAFDVPAWIRVPILVADLYGLLVGFAVVAACVTRPHVVTGRELRIRYGAFFDLRIPRELVASVRTVRSYNEAGLVRVEDERLTVAVASQVNVVVELSEPVTAVRPLGAEAEVTTVRFFADEPATLVAALRPAQEKAV</sequence>
<proteinExistence type="predicted"/>
<name>A0ABW1C7J9_9ACTN</name>
<keyword evidence="1" id="KW-1133">Transmembrane helix</keyword>
<gene>
    <name evidence="2" type="ORF">ACFPUY_37125</name>
</gene>
<evidence type="ECO:0000256" key="1">
    <source>
        <dbReference type="SAM" id="Phobius"/>
    </source>
</evidence>
<dbReference type="EMBL" id="JBHSNW010000027">
    <property type="protein sequence ID" value="MFC5820750.1"/>
    <property type="molecule type" value="Genomic_DNA"/>
</dbReference>
<evidence type="ECO:0008006" key="4">
    <source>
        <dbReference type="Google" id="ProtNLM"/>
    </source>
</evidence>
<keyword evidence="1" id="KW-0472">Membrane</keyword>
<evidence type="ECO:0000313" key="3">
    <source>
        <dbReference type="Proteomes" id="UP001596096"/>
    </source>
</evidence>
<dbReference type="Proteomes" id="UP001596096">
    <property type="component" value="Unassembled WGS sequence"/>
</dbReference>